<evidence type="ECO:0000313" key="2">
    <source>
        <dbReference type="EMBL" id="XDQ31206.1"/>
    </source>
</evidence>
<dbReference type="PANTHER" id="PTHR48079">
    <property type="entry name" value="PROTEIN YEEZ"/>
    <property type="match status" value="1"/>
</dbReference>
<name>A0AB39PMR3_9ACTN</name>
<dbReference type="GO" id="GO:0004029">
    <property type="term" value="F:aldehyde dehydrogenase (NAD+) activity"/>
    <property type="evidence" value="ECO:0007669"/>
    <property type="project" value="TreeGrafter"/>
</dbReference>
<dbReference type="SUPFAM" id="SSF51735">
    <property type="entry name" value="NAD(P)-binding Rossmann-fold domains"/>
    <property type="match status" value="1"/>
</dbReference>
<dbReference type="InterPro" id="IPR051783">
    <property type="entry name" value="NAD(P)-dependent_oxidoreduct"/>
</dbReference>
<reference evidence="2" key="1">
    <citation type="submission" date="2024-07" db="EMBL/GenBank/DDBJ databases">
        <authorList>
            <person name="Yu S.T."/>
        </authorList>
    </citation>
    <scope>NUCLEOTIDE SEQUENCE</scope>
    <source>
        <strain evidence="2">R21</strain>
    </source>
</reference>
<dbReference type="Pfam" id="PF01370">
    <property type="entry name" value="Epimerase"/>
    <property type="match status" value="1"/>
</dbReference>
<dbReference type="GO" id="GO:0005737">
    <property type="term" value="C:cytoplasm"/>
    <property type="evidence" value="ECO:0007669"/>
    <property type="project" value="TreeGrafter"/>
</dbReference>
<dbReference type="AlphaFoldDB" id="A0AB39PMR3"/>
<dbReference type="InterPro" id="IPR001509">
    <property type="entry name" value="Epimerase_deHydtase"/>
</dbReference>
<protein>
    <submittedName>
        <fullName evidence="2">NAD-dependent epimerase/dehydratase family protein</fullName>
    </submittedName>
</protein>
<feature type="domain" description="NAD-dependent epimerase/dehydratase" evidence="1">
    <location>
        <begin position="6"/>
        <end position="208"/>
    </location>
</feature>
<sequence>MSFDVVVGAGSTGVATASLLADAGHHVRLVTRSGSGPEHPGIERIAADATDADRLTALCQDATSLFTCAAPPYHTWAKAFPPLAAALLTAAERSGAGYVVLDNLYAYGQVDGPMTEELPSAPNSVKGGVRARIWQEALAAHQAGRVRVTAVRASDFIGAGASSVFTLAVAPKVFAGKPALVPGDLDAPHSWTAVRDVARALVTVSRDDRAWGHVWHVPTPAPVSVRELAGLLARTAGAPAPKLRAMPGWMLTLGGLFSPTVRELPEVQYQFRRPFVLDSSHTEQTFGLKPTPLEVTVQEMAAAMA</sequence>
<organism evidence="2">
    <name type="scientific">Streptomyces sp. R21</name>
    <dbReference type="NCBI Taxonomy" id="3238627"/>
    <lineage>
        <taxon>Bacteria</taxon>
        <taxon>Bacillati</taxon>
        <taxon>Actinomycetota</taxon>
        <taxon>Actinomycetes</taxon>
        <taxon>Kitasatosporales</taxon>
        <taxon>Streptomycetaceae</taxon>
        <taxon>Streptomyces</taxon>
    </lineage>
</organism>
<dbReference type="Gene3D" id="3.40.50.720">
    <property type="entry name" value="NAD(P)-binding Rossmann-like Domain"/>
    <property type="match status" value="1"/>
</dbReference>
<dbReference type="InterPro" id="IPR036291">
    <property type="entry name" value="NAD(P)-bd_dom_sf"/>
</dbReference>
<dbReference type="PANTHER" id="PTHR48079:SF6">
    <property type="entry name" value="NAD(P)-BINDING DOMAIN-CONTAINING PROTEIN-RELATED"/>
    <property type="match status" value="1"/>
</dbReference>
<accession>A0AB39PMR3</accession>
<gene>
    <name evidence="2" type="ORF">AB5J56_43775</name>
</gene>
<dbReference type="RefSeq" id="WP_369241889.1">
    <property type="nucleotide sequence ID" value="NZ_CP163435.1"/>
</dbReference>
<proteinExistence type="predicted"/>
<dbReference type="EMBL" id="CP163435">
    <property type="protein sequence ID" value="XDQ31206.1"/>
    <property type="molecule type" value="Genomic_DNA"/>
</dbReference>
<evidence type="ECO:0000259" key="1">
    <source>
        <dbReference type="Pfam" id="PF01370"/>
    </source>
</evidence>